<dbReference type="InterPro" id="IPR036034">
    <property type="entry name" value="PDZ_sf"/>
</dbReference>
<evidence type="ECO:0000256" key="7">
    <source>
        <dbReference type="ARBA" id="ARBA00022927"/>
    </source>
</evidence>
<proteinExistence type="inferred from homology"/>
<evidence type="ECO:0000313" key="13">
    <source>
        <dbReference type="Proteomes" id="UP001157134"/>
    </source>
</evidence>
<dbReference type="PRINTS" id="PR00810">
    <property type="entry name" value="BCTERIALGSPC"/>
</dbReference>
<keyword evidence="6 10" id="KW-0812">Transmembrane</keyword>
<keyword evidence="3" id="KW-0813">Transport</keyword>
<dbReference type="SUPFAM" id="SSF50156">
    <property type="entry name" value="PDZ domain-like"/>
    <property type="match status" value="1"/>
</dbReference>
<feature type="transmembrane region" description="Helical" evidence="10">
    <location>
        <begin position="21"/>
        <end position="46"/>
    </location>
</feature>
<dbReference type="PROSITE" id="PS01141">
    <property type="entry name" value="T2SP_C"/>
    <property type="match status" value="1"/>
</dbReference>
<gene>
    <name evidence="12" type="primary">gspC</name>
    <name evidence="12" type="ORF">tloyanaT_02110</name>
</gene>
<dbReference type="Pfam" id="PF11356">
    <property type="entry name" value="T2SSC"/>
    <property type="match status" value="1"/>
</dbReference>
<protein>
    <submittedName>
        <fullName evidence="12">Type II secretion system protein GspC</fullName>
    </submittedName>
</protein>
<accession>A0ABQ6H919</accession>
<reference evidence="12 13" key="1">
    <citation type="submission" date="2023-03" db="EMBL/GenBank/DDBJ databases">
        <title>Thalassotalea loyana LMG 22536T draft genome sequence.</title>
        <authorList>
            <person name="Sawabe T."/>
        </authorList>
    </citation>
    <scope>NUCLEOTIDE SEQUENCE [LARGE SCALE GENOMIC DNA]</scope>
    <source>
        <strain evidence="12 13">LMG 22536</strain>
    </source>
</reference>
<keyword evidence="9 10" id="KW-0472">Membrane</keyword>
<evidence type="ECO:0000256" key="8">
    <source>
        <dbReference type="ARBA" id="ARBA00022989"/>
    </source>
</evidence>
<keyword evidence="5" id="KW-0997">Cell inner membrane</keyword>
<evidence type="ECO:0000256" key="1">
    <source>
        <dbReference type="ARBA" id="ARBA00004533"/>
    </source>
</evidence>
<keyword evidence="7" id="KW-0653">Protein transport</keyword>
<feature type="domain" description="Type II secretion system protein GspC N-terminal" evidence="11">
    <location>
        <begin position="30"/>
        <end position="168"/>
    </location>
</feature>
<dbReference type="NCBIfam" id="TIGR01713">
    <property type="entry name" value="typeII_sec_gspC"/>
    <property type="match status" value="1"/>
</dbReference>
<keyword evidence="13" id="KW-1185">Reference proteome</keyword>
<evidence type="ECO:0000259" key="11">
    <source>
        <dbReference type="Pfam" id="PF11356"/>
    </source>
</evidence>
<dbReference type="Gene3D" id="2.30.30.830">
    <property type="match status" value="1"/>
</dbReference>
<dbReference type="InterPro" id="IPR024961">
    <property type="entry name" value="T2SS_GspC_N"/>
</dbReference>
<evidence type="ECO:0000256" key="10">
    <source>
        <dbReference type="SAM" id="Phobius"/>
    </source>
</evidence>
<comment type="similarity">
    <text evidence="2">Belongs to the GSP C family.</text>
</comment>
<evidence type="ECO:0000256" key="5">
    <source>
        <dbReference type="ARBA" id="ARBA00022519"/>
    </source>
</evidence>
<evidence type="ECO:0000313" key="12">
    <source>
        <dbReference type="EMBL" id="GLX83959.1"/>
    </source>
</evidence>
<dbReference type="InterPro" id="IPR001639">
    <property type="entry name" value="T2SS_protein-GspC"/>
</dbReference>
<name>A0ABQ6H919_9GAMM</name>
<evidence type="ECO:0000256" key="4">
    <source>
        <dbReference type="ARBA" id="ARBA00022475"/>
    </source>
</evidence>
<sequence>MSLQQTIKPLTSALEKMPQKTVATLISGALLIYVAFLLAKMTWLLMPNEQVANQLPATKPGVQTNAKTSSLDVAGIKALNLFGQFNGQDNKPKVVEVKDAPQTKLNLTLTGVVASSDERYASAIIESGGSQYTYGIGDKIEKTRATLEQVYSDRVLIKQSGTLETLMLDGVRYKKNDSRSNKQTANRERSLARKPVIDQRRNEDLARQATVLKKDLTQNPAKIADYLRISPQRANGQLLGYRLNPGKDPEFFKSSGLRAGDIAVQMNGLDLTSPQEASNALKALRTESEITLLVDRGGELTEILFSIN</sequence>
<evidence type="ECO:0000256" key="3">
    <source>
        <dbReference type="ARBA" id="ARBA00022448"/>
    </source>
</evidence>
<organism evidence="12 13">
    <name type="scientific">Thalassotalea loyana</name>
    <dbReference type="NCBI Taxonomy" id="280483"/>
    <lineage>
        <taxon>Bacteria</taxon>
        <taxon>Pseudomonadati</taxon>
        <taxon>Pseudomonadota</taxon>
        <taxon>Gammaproteobacteria</taxon>
        <taxon>Alteromonadales</taxon>
        <taxon>Colwelliaceae</taxon>
        <taxon>Thalassotalea</taxon>
    </lineage>
</organism>
<dbReference type="Proteomes" id="UP001157134">
    <property type="component" value="Unassembled WGS sequence"/>
</dbReference>
<comment type="caution">
    <text evidence="12">The sequence shown here is derived from an EMBL/GenBank/DDBJ whole genome shotgun (WGS) entry which is preliminary data.</text>
</comment>
<evidence type="ECO:0000256" key="2">
    <source>
        <dbReference type="ARBA" id="ARBA00007986"/>
    </source>
</evidence>
<evidence type="ECO:0000256" key="6">
    <source>
        <dbReference type="ARBA" id="ARBA00022692"/>
    </source>
</evidence>
<comment type="subcellular location">
    <subcellularLocation>
        <location evidence="1">Cell inner membrane</location>
    </subcellularLocation>
</comment>
<keyword evidence="4" id="KW-1003">Cell membrane</keyword>
<dbReference type="EMBL" id="BSSV01000001">
    <property type="protein sequence ID" value="GLX83959.1"/>
    <property type="molecule type" value="Genomic_DNA"/>
</dbReference>
<evidence type="ECO:0000256" key="9">
    <source>
        <dbReference type="ARBA" id="ARBA00023136"/>
    </source>
</evidence>
<dbReference type="Gene3D" id="2.30.42.10">
    <property type="match status" value="1"/>
</dbReference>
<keyword evidence="8 10" id="KW-1133">Transmembrane helix</keyword>